<comment type="similarity">
    <text evidence="5">Belongs to the SURF1 family.</text>
</comment>
<keyword evidence="4 5" id="KW-0472">Membrane</keyword>
<organism evidence="7">
    <name type="scientific">Puccinia triticina (isolate 1-1 / race 1 (BBBD))</name>
    <name type="common">Brown leaf rust fungus</name>
    <dbReference type="NCBI Taxonomy" id="630390"/>
    <lineage>
        <taxon>Eukaryota</taxon>
        <taxon>Fungi</taxon>
        <taxon>Dikarya</taxon>
        <taxon>Basidiomycota</taxon>
        <taxon>Pucciniomycotina</taxon>
        <taxon>Pucciniomycetes</taxon>
        <taxon>Pucciniales</taxon>
        <taxon>Pucciniaceae</taxon>
        <taxon>Puccinia</taxon>
    </lineage>
</organism>
<dbReference type="EnsemblFungi" id="PTTG_05408-t43_1">
    <property type="protein sequence ID" value="PTTG_05408-t43_1-p1"/>
    <property type="gene ID" value="PTTG_05408"/>
</dbReference>
<protein>
    <recommendedName>
        <fullName evidence="5">SURF1-like protein</fullName>
    </recommendedName>
</protein>
<sequence>MRRVEVAISREHHLAQTENHLSLTPMANASRSFLLPGSLLHKLQITTHPTRTSRLASCRLGRFSCSPNRTSRAGSQSSGFREPLDTSSWKPRVNRRWTPMTLVLVSVPILTFALGTWQVQRLSWKKDLIKDLENKMALEPIGLPKHINPKVIPEFEYRKVKLRGRFDHAKEIFIESRTREAELGYHLITPFYPDNGGEPILINRGFIKREFKNPQSRPLSRESADIEVVGMLRKQENKSFFQPSNSKGSNQWYFVDIQEIADHLGTSLILVDAITYANSGKLKEMASKGLPIGRSPQISLRNMHATYIATWYGLSAITSVMAIILLRKPMSGKSRYTGIN</sequence>
<feature type="transmembrane region" description="Helical" evidence="5">
    <location>
        <begin position="305"/>
        <end position="326"/>
    </location>
</feature>
<dbReference type="Pfam" id="PF02104">
    <property type="entry name" value="SURF1"/>
    <property type="match status" value="1"/>
</dbReference>
<reference evidence="8" key="4">
    <citation type="submission" date="2025-05" db="UniProtKB">
        <authorList>
            <consortium name="EnsemblFungi"/>
        </authorList>
    </citation>
    <scope>IDENTIFICATION</scope>
    <source>
        <strain evidence="8">isolate 1-1 / race 1 (BBBD)</strain>
    </source>
</reference>
<evidence type="ECO:0000256" key="5">
    <source>
        <dbReference type="RuleBase" id="RU363076"/>
    </source>
</evidence>
<keyword evidence="2 5" id="KW-0812">Transmembrane</keyword>
<feature type="region of interest" description="Disordered" evidence="6">
    <location>
        <begin position="67"/>
        <end position="87"/>
    </location>
</feature>
<dbReference type="OrthoDB" id="10040024at2759"/>
<proteinExistence type="inferred from homology"/>
<dbReference type="PANTHER" id="PTHR23427:SF2">
    <property type="entry name" value="SURFEIT LOCUS PROTEIN 1"/>
    <property type="match status" value="1"/>
</dbReference>
<evidence type="ECO:0000256" key="3">
    <source>
        <dbReference type="ARBA" id="ARBA00022989"/>
    </source>
</evidence>
<evidence type="ECO:0000256" key="2">
    <source>
        <dbReference type="ARBA" id="ARBA00022692"/>
    </source>
</evidence>
<evidence type="ECO:0000256" key="4">
    <source>
        <dbReference type="ARBA" id="ARBA00023136"/>
    </source>
</evidence>
<dbReference type="PROSITE" id="PS50895">
    <property type="entry name" value="SURF1"/>
    <property type="match status" value="1"/>
</dbReference>
<evidence type="ECO:0000256" key="1">
    <source>
        <dbReference type="ARBA" id="ARBA00004370"/>
    </source>
</evidence>
<dbReference type="AlphaFoldDB" id="A0A180GS07"/>
<dbReference type="VEuPathDB" id="FungiDB:PTTG_05408"/>
<dbReference type="InterPro" id="IPR045214">
    <property type="entry name" value="Surf1/Surf4"/>
</dbReference>
<dbReference type="CDD" id="cd06662">
    <property type="entry name" value="SURF1"/>
    <property type="match status" value="1"/>
</dbReference>
<dbReference type="EMBL" id="ADAS02000036">
    <property type="protein sequence ID" value="OAV94763.1"/>
    <property type="molecule type" value="Genomic_DNA"/>
</dbReference>
<gene>
    <name evidence="7" type="ORF">PTTG_05408</name>
</gene>
<name>A0A180GS07_PUCT1</name>
<evidence type="ECO:0000313" key="8">
    <source>
        <dbReference type="EnsemblFungi" id="PTTG_05408-t43_1-p1"/>
    </source>
</evidence>
<keyword evidence="5" id="KW-0496">Mitochondrion</keyword>
<dbReference type="InterPro" id="IPR002994">
    <property type="entry name" value="Surf1/Shy1"/>
</dbReference>
<comment type="function">
    <text evidence="5">Probably involved in the biogenesis of the COX complex.</text>
</comment>
<dbReference type="GO" id="GO:0005743">
    <property type="term" value="C:mitochondrial inner membrane"/>
    <property type="evidence" value="ECO:0007669"/>
    <property type="project" value="UniProtKB-SubCell"/>
</dbReference>
<evidence type="ECO:0000313" key="7">
    <source>
        <dbReference type="EMBL" id="OAV94763.1"/>
    </source>
</evidence>
<comment type="subcellular location">
    <subcellularLocation>
        <location evidence="1">Membrane</location>
    </subcellularLocation>
    <subcellularLocation>
        <location evidence="5">Mitochondrion inner membrane</location>
        <topology evidence="5">Multi-pass membrane protein</topology>
    </subcellularLocation>
</comment>
<dbReference type="STRING" id="630390.A0A180GS07"/>
<dbReference type="GO" id="GO:0033617">
    <property type="term" value="P:mitochondrial respiratory chain complex IV assembly"/>
    <property type="evidence" value="ECO:0007669"/>
    <property type="project" value="TreeGrafter"/>
</dbReference>
<accession>A0A180GS07</accession>
<keyword evidence="3 5" id="KW-1133">Transmembrane helix</keyword>
<reference evidence="7" key="1">
    <citation type="submission" date="2009-11" db="EMBL/GenBank/DDBJ databases">
        <authorList>
            <consortium name="The Broad Institute Genome Sequencing Platform"/>
            <person name="Ward D."/>
            <person name="Feldgarden M."/>
            <person name="Earl A."/>
            <person name="Young S.K."/>
            <person name="Zeng Q."/>
            <person name="Koehrsen M."/>
            <person name="Alvarado L."/>
            <person name="Berlin A."/>
            <person name="Bochicchio J."/>
            <person name="Borenstein D."/>
            <person name="Chapman S.B."/>
            <person name="Chen Z."/>
            <person name="Engels R."/>
            <person name="Freedman E."/>
            <person name="Gellesch M."/>
            <person name="Goldberg J."/>
            <person name="Griggs A."/>
            <person name="Gujja S."/>
            <person name="Heilman E."/>
            <person name="Heiman D."/>
            <person name="Hepburn T."/>
            <person name="Howarth C."/>
            <person name="Jen D."/>
            <person name="Larson L."/>
            <person name="Lewis B."/>
            <person name="Mehta T."/>
            <person name="Park D."/>
            <person name="Pearson M."/>
            <person name="Roberts A."/>
            <person name="Saif S."/>
            <person name="Shea T."/>
            <person name="Shenoy N."/>
            <person name="Sisk P."/>
            <person name="Stolte C."/>
            <person name="Sykes S."/>
            <person name="Thomson T."/>
            <person name="Walk T."/>
            <person name="White J."/>
            <person name="Yandava C."/>
            <person name="Izard J."/>
            <person name="Baranova O.V."/>
            <person name="Blanton J.M."/>
            <person name="Tanner A.C."/>
            <person name="Dewhirst F.E."/>
            <person name="Haas B."/>
            <person name="Nusbaum C."/>
            <person name="Birren B."/>
        </authorList>
    </citation>
    <scope>NUCLEOTIDE SEQUENCE [LARGE SCALE GENOMIC DNA]</scope>
    <source>
        <strain evidence="7">1-1 BBBD Race 1</strain>
    </source>
</reference>
<reference evidence="8 9" key="3">
    <citation type="journal article" date="2017" name="G3 (Bethesda)">
        <title>Comparative analysis highlights variable genome content of wheat rusts and divergence of the mating loci.</title>
        <authorList>
            <person name="Cuomo C.A."/>
            <person name="Bakkeren G."/>
            <person name="Khalil H.B."/>
            <person name="Panwar V."/>
            <person name="Joly D."/>
            <person name="Linning R."/>
            <person name="Sakthikumar S."/>
            <person name="Song X."/>
            <person name="Adiconis X."/>
            <person name="Fan L."/>
            <person name="Goldberg J.M."/>
            <person name="Levin J.Z."/>
            <person name="Young S."/>
            <person name="Zeng Q."/>
            <person name="Anikster Y."/>
            <person name="Bruce M."/>
            <person name="Wang M."/>
            <person name="Yin C."/>
            <person name="McCallum B."/>
            <person name="Szabo L.J."/>
            <person name="Hulbert S."/>
            <person name="Chen X."/>
            <person name="Fellers J.P."/>
        </authorList>
    </citation>
    <scope>NUCLEOTIDE SEQUENCE</scope>
    <source>
        <strain evidence="8">isolate 1-1 / race 1 (BBBD)</strain>
        <strain evidence="9">Isolate 1-1 / race 1 (BBBD)</strain>
    </source>
</reference>
<dbReference type="PANTHER" id="PTHR23427">
    <property type="entry name" value="SURFEIT LOCUS PROTEIN"/>
    <property type="match status" value="1"/>
</dbReference>
<reference evidence="7" key="2">
    <citation type="submission" date="2016-05" db="EMBL/GenBank/DDBJ databases">
        <title>Comparative analysis highlights variable genome content of wheat rusts and divergence of the mating loci.</title>
        <authorList>
            <person name="Cuomo C.A."/>
            <person name="Bakkeren G."/>
            <person name="Szabo L."/>
            <person name="Khalil H."/>
            <person name="Joly D."/>
            <person name="Goldberg J."/>
            <person name="Young S."/>
            <person name="Zeng Q."/>
            <person name="Fellers J."/>
        </authorList>
    </citation>
    <scope>NUCLEOTIDE SEQUENCE [LARGE SCALE GENOMIC DNA]</scope>
    <source>
        <strain evidence="7">1-1 BBBD Race 1</strain>
    </source>
</reference>
<evidence type="ECO:0000313" key="9">
    <source>
        <dbReference type="Proteomes" id="UP000005240"/>
    </source>
</evidence>
<keyword evidence="9" id="KW-1185">Reference proteome</keyword>
<feature type="transmembrane region" description="Helical" evidence="5">
    <location>
        <begin position="97"/>
        <end position="117"/>
    </location>
</feature>
<dbReference type="Proteomes" id="UP000005240">
    <property type="component" value="Unassembled WGS sequence"/>
</dbReference>
<evidence type="ECO:0000256" key="6">
    <source>
        <dbReference type="SAM" id="MobiDB-lite"/>
    </source>
</evidence>
<keyword evidence="5" id="KW-0999">Mitochondrion inner membrane</keyword>